<protein>
    <submittedName>
        <fullName evidence="1">Uncharacterized protein</fullName>
    </submittedName>
</protein>
<accession>A0A1G7RBK7</accession>
<evidence type="ECO:0000313" key="2">
    <source>
        <dbReference type="Proteomes" id="UP000198614"/>
    </source>
</evidence>
<proteinExistence type="predicted"/>
<dbReference type="AlphaFoldDB" id="A0A1G7RBK7"/>
<gene>
    <name evidence="1" type="ORF">SAMN05216260_11466</name>
</gene>
<sequence length="41" mass="4575">MARLCLLGPEQCLGMPALFTVLLRRGLQFQALDVICSVLRQ</sequence>
<organism evidence="1 2">
    <name type="scientific">Streptomyces griseoaurantiacus</name>
    <dbReference type="NCBI Taxonomy" id="68213"/>
    <lineage>
        <taxon>Bacteria</taxon>
        <taxon>Bacillati</taxon>
        <taxon>Actinomycetota</taxon>
        <taxon>Actinomycetes</taxon>
        <taxon>Kitasatosporales</taxon>
        <taxon>Streptomycetaceae</taxon>
        <taxon>Streptomyces</taxon>
        <taxon>Streptomyces aurantiacus group</taxon>
    </lineage>
</organism>
<evidence type="ECO:0000313" key="1">
    <source>
        <dbReference type="EMBL" id="SDG08132.1"/>
    </source>
</evidence>
<dbReference type="EMBL" id="FNAX01000014">
    <property type="protein sequence ID" value="SDG08132.1"/>
    <property type="molecule type" value="Genomic_DNA"/>
</dbReference>
<name>A0A1G7RBK7_9ACTN</name>
<dbReference type="Proteomes" id="UP000198614">
    <property type="component" value="Unassembled WGS sequence"/>
</dbReference>
<reference evidence="1 2" key="1">
    <citation type="submission" date="2016-10" db="EMBL/GenBank/DDBJ databases">
        <authorList>
            <person name="de Groot N.N."/>
        </authorList>
    </citation>
    <scope>NUCLEOTIDE SEQUENCE [LARGE SCALE GENOMIC DNA]</scope>
    <source>
        <strain evidence="1 2">CGMCC 4.1859</strain>
    </source>
</reference>